<sequence length="131" mass="14967">MGRRSSPFPIPFFFINCIELIICTAIITQKRKLALSVSSKLKALGIYTEHTCPYLKGHPYKTFIRPVLMYAMESINLKKTEINEMRRTQGNIVKKLIGVPIRCRTTNLLLSLTIDDKGVVVASQWPKQRQS</sequence>
<evidence type="ECO:0000256" key="1">
    <source>
        <dbReference type="SAM" id="Phobius"/>
    </source>
</evidence>
<dbReference type="Proteomes" id="UP000276133">
    <property type="component" value="Unassembled WGS sequence"/>
</dbReference>
<accession>A0A3M7QGB9</accession>
<gene>
    <name evidence="2" type="ORF">BpHYR1_049888</name>
</gene>
<dbReference type="AlphaFoldDB" id="A0A3M7QGB9"/>
<dbReference type="EMBL" id="REGN01006322">
    <property type="protein sequence ID" value="RNA09988.1"/>
    <property type="molecule type" value="Genomic_DNA"/>
</dbReference>
<keyword evidence="1" id="KW-1133">Transmembrane helix</keyword>
<organism evidence="2 3">
    <name type="scientific">Brachionus plicatilis</name>
    <name type="common">Marine rotifer</name>
    <name type="synonym">Brachionus muelleri</name>
    <dbReference type="NCBI Taxonomy" id="10195"/>
    <lineage>
        <taxon>Eukaryota</taxon>
        <taxon>Metazoa</taxon>
        <taxon>Spiralia</taxon>
        <taxon>Gnathifera</taxon>
        <taxon>Rotifera</taxon>
        <taxon>Eurotatoria</taxon>
        <taxon>Monogononta</taxon>
        <taxon>Pseudotrocha</taxon>
        <taxon>Ploima</taxon>
        <taxon>Brachionidae</taxon>
        <taxon>Brachionus</taxon>
    </lineage>
</organism>
<name>A0A3M7QGB9_BRAPC</name>
<dbReference type="OrthoDB" id="424543at2759"/>
<reference evidence="2 3" key="1">
    <citation type="journal article" date="2018" name="Sci. Rep.">
        <title>Genomic signatures of local adaptation to the degree of environmental predictability in rotifers.</title>
        <authorList>
            <person name="Franch-Gras L."/>
            <person name="Hahn C."/>
            <person name="Garcia-Roger E.M."/>
            <person name="Carmona M.J."/>
            <person name="Serra M."/>
            <person name="Gomez A."/>
        </authorList>
    </citation>
    <scope>NUCLEOTIDE SEQUENCE [LARGE SCALE GENOMIC DNA]</scope>
    <source>
        <strain evidence="2">HYR1</strain>
    </source>
</reference>
<protein>
    <recommendedName>
        <fullName evidence="4">RNA-directed DNA polymerase from mobile element jockey-like</fullName>
    </recommendedName>
</protein>
<keyword evidence="1" id="KW-0812">Transmembrane</keyword>
<evidence type="ECO:0008006" key="4">
    <source>
        <dbReference type="Google" id="ProtNLM"/>
    </source>
</evidence>
<keyword evidence="1" id="KW-0472">Membrane</keyword>
<comment type="caution">
    <text evidence="2">The sequence shown here is derived from an EMBL/GenBank/DDBJ whole genome shotgun (WGS) entry which is preliminary data.</text>
</comment>
<keyword evidence="3" id="KW-1185">Reference proteome</keyword>
<proteinExistence type="predicted"/>
<evidence type="ECO:0000313" key="3">
    <source>
        <dbReference type="Proteomes" id="UP000276133"/>
    </source>
</evidence>
<evidence type="ECO:0000313" key="2">
    <source>
        <dbReference type="EMBL" id="RNA09988.1"/>
    </source>
</evidence>
<feature type="transmembrane region" description="Helical" evidence="1">
    <location>
        <begin position="6"/>
        <end position="27"/>
    </location>
</feature>